<keyword evidence="8 9" id="KW-0472">Membrane</keyword>
<accession>A0A8J2YES9</accession>
<dbReference type="PRINTS" id="PR01506">
    <property type="entry name" value="TATBPROTEIN"/>
</dbReference>
<reference evidence="10" key="1">
    <citation type="journal article" date="2014" name="Int. J. Syst. Evol. Microbiol.">
        <title>Complete genome sequence of Corynebacterium casei LMG S-19264T (=DSM 44701T), isolated from a smear-ripened cheese.</title>
        <authorList>
            <consortium name="US DOE Joint Genome Institute (JGI-PGF)"/>
            <person name="Walter F."/>
            <person name="Albersmeier A."/>
            <person name="Kalinowski J."/>
            <person name="Ruckert C."/>
        </authorList>
    </citation>
    <scope>NUCLEOTIDE SEQUENCE</scope>
    <source>
        <strain evidence="10">CGMCC 1.15179</strain>
    </source>
</reference>
<comment type="caution">
    <text evidence="10">The sequence shown here is derived from an EMBL/GenBank/DDBJ whole genome shotgun (WGS) entry which is preliminary data.</text>
</comment>
<dbReference type="HAMAP" id="MF_00236">
    <property type="entry name" value="TatA_E"/>
    <property type="match status" value="1"/>
</dbReference>
<evidence type="ECO:0000256" key="4">
    <source>
        <dbReference type="ARBA" id="ARBA00022692"/>
    </source>
</evidence>
<keyword evidence="2 9" id="KW-0813">Transport</keyword>
<evidence type="ECO:0000256" key="9">
    <source>
        <dbReference type="HAMAP-Rule" id="MF_00236"/>
    </source>
</evidence>
<dbReference type="PANTHER" id="PTHR42982">
    <property type="entry name" value="SEC-INDEPENDENT PROTEIN TRANSLOCASE PROTEIN TATA"/>
    <property type="match status" value="1"/>
</dbReference>
<dbReference type="Pfam" id="PF02416">
    <property type="entry name" value="TatA_B_E"/>
    <property type="match status" value="1"/>
</dbReference>
<evidence type="ECO:0000256" key="6">
    <source>
        <dbReference type="ARBA" id="ARBA00022989"/>
    </source>
</evidence>
<gene>
    <name evidence="9" type="primary">tatA</name>
    <name evidence="10" type="ORF">GCM10011571_30990</name>
</gene>
<keyword evidence="11" id="KW-1185">Reference proteome</keyword>
<dbReference type="InterPro" id="IPR003369">
    <property type="entry name" value="TatA/B/E"/>
</dbReference>
<dbReference type="NCBIfam" id="TIGR01411">
    <property type="entry name" value="tatAE"/>
    <property type="match status" value="1"/>
</dbReference>
<dbReference type="EMBL" id="BMHQ01000013">
    <property type="protein sequence ID" value="GGE26592.1"/>
    <property type="molecule type" value="Genomic_DNA"/>
</dbReference>
<protein>
    <recommendedName>
        <fullName evidence="9">Sec-independent protein translocase protein TatA</fullName>
    </recommendedName>
</protein>
<proteinExistence type="inferred from homology"/>
<dbReference type="NCBIfam" id="NF011430">
    <property type="entry name" value="PRK14861.1"/>
    <property type="match status" value="1"/>
</dbReference>
<evidence type="ECO:0000256" key="3">
    <source>
        <dbReference type="ARBA" id="ARBA00022475"/>
    </source>
</evidence>
<evidence type="ECO:0000256" key="5">
    <source>
        <dbReference type="ARBA" id="ARBA00022927"/>
    </source>
</evidence>
<dbReference type="GO" id="GO:0008320">
    <property type="term" value="F:protein transmembrane transporter activity"/>
    <property type="evidence" value="ECO:0007669"/>
    <property type="project" value="UniProtKB-UniRule"/>
</dbReference>
<keyword evidence="4 9" id="KW-0812">Transmembrane</keyword>
<name>A0A8J2YES9_9BACL</name>
<dbReference type="GO" id="GO:0043953">
    <property type="term" value="P:protein transport by the Tat complex"/>
    <property type="evidence" value="ECO:0007669"/>
    <property type="project" value="UniProtKB-UniRule"/>
</dbReference>
<dbReference type="PANTHER" id="PTHR42982:SF1">
    <property type="entry name" value="SEC-INDEPENDENT PROTEIN TRANSLOCASE PROTEIN TATA"/>
    <property type="match status" value="1"/>
</dbReference>
<sequence length="57" mass="6584">MIQNLGFSELLLILLVGLLLFGPKKLPELGRSLGNALRNFKEEMNRTIKEEKEEKRD</sequence>
<dbReference type="Proteomes" id="UP000625210">
    <property type="component" value="Unassembled WGS sequence"/>
</dbReference>
<dbReference type="InterPro" id="IPR006312">
    <property type="entry name" value="TatA/E"/>
</dbReference>
<keyword evidence="3 9" id="KW-1003">Cell membrane</keyword>
<evidence type="ECO:0000256" key="8">
    <source>
        <dbReference type="ARBA" id="ARBA00023136"/>
    </source>
</evidence>
<reference evidence="10" key="2">
    <citation type="submission" date="2020-09" db="EMBL/GenBank/DDBJ databases">
        <authorList>
            <person name="Sun Q."/>
            <person name="Zhou Y."/>
        </authorList>
    </citation>
    <scope>NUCLEOTIDE SEQUENCE</scope>
    <source>
        <strain evidence="10">CGMCC 1.15179</strain>
    </source>
</reference>
<comment type="similarity">
    <text evidence="9">Belongs to the TatA/E family.</text>
</comment>
<keyword evidence="5 9" id="KW-0653">Protein transport</keyword>
<organism evidence="10 11">
    <name type="scientific">Marinithermofilum abyssi</name>
    <dbReference type="NCBI Taxonomy" id="1571185"/>
    <lineage>
        <taxon>Bacteria</taxon>
        <taxon>Bacillati</taxon>
        <taxon>Bacillota</taxon>
        <taxon>Bacilli</taxon>
        <taxon>Bacillales</taxon>
        <taxon>Thermoactinomycetaceae</taxon>
        <taxon>Marinithermofilum</taxon>
    </lineage>
</organism>
<comment type="subunit">
    <text evidence="9">Forms a complex with TatC.</text>
</comment>
<dbReference type="Gene3D" id="1.20.5.3310">
    <property type="match status" value="1"/>
</dbReference>
<evidence type="ECO:0000256" key="1">
    <source>
        <dbReference type="ARBA" id="ARBA00004162"/>
    </source>
</evidence>
<dbReference type="AlphaFoldDB" id="A0A8J2YES9"/>
<evidence type="ECO:0000256" key="7">
    <source>
        <dbReference type="ARBA" id="ARBA00023010"/>
    </source>
</evidence>
<feature type="transmembrane region" description="Helical" evidence="9">
    <location>
        <begin position="6"/>
        <end position="22"/>
    </location>
</feature>
<keyword evidence="6 9" id="KW-1133">Transmembrane helix</keyword>
<dbReference type="RefSeq" id="WP_188648800.1">
    <property type="nucleotide sequence ID" value="NZ_BMHQ01000013.1"/>
</dbReference>
<dbReference type="GO" id="GO:0033281">
    <property type="term" value="C:TAT protein transport complex"/>
    <property type="evidence" value="ECO:0007669"/>
    <property type="project" value="UniProtKB-UniRule"/>
</dbReference>
<evidence type="ECO:0000313" key="10">
    <source>
        <dbReference type="EMBL" id="GGE26592.1"/>
    </source>
</evidence>
<evidence type="ECO:0000313" key="11">
    <source>
        <dbReference type="Proteomes" id="UP000625210"/>
    </source>
</evidence>
<keyword evidence="7 9" id="KW-0811">Translocation</keyword>
<comment type="subcellular location">
    <subcellularLocation>
        <location evidence="1 9">Cell membrane</location>
        <topology evidence="1 9">Single-pass membrane protein</topology>
    </subcellularLocation>
</comment>
<evidence type="ECO:0000256" key="2">
    <source>
        <dbReference type="ARBA" id="ARBA00022448"/>
    </source>
</evidence>
<comment type="function">
    <text evidence="9">Part of the twin-arginine translocation (Tat) system that transports large folded proteins containing a characteristic twin-arginine motif in their signal peptide across membranes. TatA could form the protein-conducting channel of the Tat system.</text>
</comment>